<comment type="function">
    <text evidence="9">Reversibly transfers an adenylyl group from ATP to 4'-phosphopantetheine, yielding dephospho-CoA (dPCoA) and pyrophosphate.</text>
</comment>
<evidence type="ECO:0000256" key="6">
    <source>
        <dbReference type="ARBA" id="ARBA00022842"/>
    </source>
</evidence>
<evidence type="ECO:0000256" key="8">
    <source>
        <dbReference type="ARBA" id="ARBA00029346"/>
    </source>
</evidence>
<dbReference type="HAMAP" id="MF_00151">
    <property type="entry name" value="PPAT_bact"/>
    <property type="match status" value="1"/>
</dbReference>
<dbReference type="OrthoDB" id="9806661at2"/>
<dbReference type="UniPathway" id="UPA00241">
    <property type="reaction ID" value="UER00355"/>
</dbReference>
<feature type="domain" description="Cytidyltransferase-like" evidence="10">
    <location>
        <begin position="15"/>
        <end position="143"/>
    </location>
</feature>
<comment type="subunit">
    <text evidence="9">Homohexamer.</text>
</comment>
<dbReference type="PANTHER" id="PTHR21342">
    <property type="entry name" value="PHOSPHOPANTETHEINE ADENYLYLTRANSFERASE"/>
    <property type="match status" value="1"/>
</dbReference>
<keyword evidence="12" id="KW-1185">Reference proteome</keyword>
<dbReference type="PRINTS" id="PR01020">
    <property type="entry name" value="LPSBIOSNTHSS"/>
</dbReference>
<proteinExistence type="inferred from homology"/>
<dbReference type="SUPFAM" id="SSF52374">
    <property type="entry name" value="Nucleotidylyl transferase"/>
    <property type="match status" value="1"/>
</dbReference>
<keyword evidence="6 9" id="KW-0460">Magnesium</keyword>
<protein>
    <recommendedName>
        <fullName evidence="9">Phosphopantetheine adenylyltransferase</fullName>
        <ecNumber evidence="9">2.7.7.3</ecNumber>
    </recommendedName>
    <alternativeName>
        <fullName evidence="9">Dephospho-CoA pyrophosphorylase</fullName>
    </alternativeName>
    <alternativeName>
        <fullName evidence="9">Pantetheine-phosphate adenylyltransferase</fullName>
        <shortName evidence="9">PPAT</shortName>
    </alternativeName>
</protein>
<feature type="binding site" evidence="9">
    <location>
        <position position="83"/>
    </location>
    <ligand>
        <name>substrate</name>
    </ligand>
</feature>
<feature type="binding site" evidence="9">
    <location>
        <position position="51"/>
    </location>
    <ligand>
        <name>substrate</name>
    </ligand>
</feature>
<comment type="similarity">
    <text evidence="9">Belongs to the bacterial CoaD family.</text>
</comment>
<evidence type="ECO:0000259" key="10">
    <source>
        <dbReference type="Pfam" id="PF01467"/>
    </source>
</evidence>
<dbReference type="Gene3D" id="3.40.50.620">
    <property type="entry name" value="HUPs"/>
    <property type="match status" value="1"/>
</dbReference>
<dbReference type="EC" id="2.7.7.3" evidence="9"/>
<feature type="binding site" evidence="9">
    <location>
        <begin position="133"/>
        <end position="139"/>
    </location>
    <ligand>
        <name>ATP</name>
        <dbReference type="ChEBI" id="CHEBI:30616"/>
    </ligand>
</feature>
<comment type="pathway">
    <text evidence="9">Cofactor biosynthesis; coenzyme A biosynthesis; CoA from (R)-pantothenate: step 4/5.</text>
</comment>
<dbReference type="AlphaFoldDB" id="A0A1U7CM18"/>
<dbReference type="InterPro" id="IPR001980">
    <property type="entry name" value="PPAT"/>
</dbReference>
<keyword evidence="2 9" id="KW-0808">Transferase</keyword>
<feature type="binding site" evidence="9">
    <location>
        <position position="97"/>
    </location>
    <ligand>
        <name>substrate</name>
    </ligand>
</feature>
<feature type="binding site" evidence="9">
    <location>
        <position position="108"/>
    </location>
    <ligand>
        <name>ATP</name>
        <dbReference type="ChEBI" id="CHEBI:30616"/>
    </ligand>
</feature>
<dbReference type="PANTHER" id="PTHR21342:SF1">
    <property type="entry name" value="PHOSPHOPANTETHEINE ADENYLYLTRANSFERASE"/>
    <property type="match status" value="1"/>
</dbReference>
<evidence type="ECO:0000256" key="7">
    <source>
        <dbReference type="ARBA" id="ARBA00022993"/>
    </source>
</evidence>
<dbReference type="GO" id="GO:0005737">
    <property type="term" value="C:cytoplasm"/>
    <property type="evidence" value="ECO:0007669"/>
    <property type="project" value="UniProtKB-SubCell"/>
</dbReference>
<keyword evidence="5 9" id="KW-0067">ATP-binding</keyword>
<dbReference type="GO" id="GO:0004595">
    <property type="term" value="F:pantetheine-phosphate adenylyltransferase activity"/>
    <property type="evidence" value="ECO:0007669"/>
    <property type="project" value="UniProtKB-UniRule"/>
</dbReference>
<dbReference type="GO" id="GO:0015937">
    <property type="term" value="P:coenzyme A biosynthetic process"/>
    <property type="evidence" value="ECO:0007669"/>
    <property type="project" value="UniProtKB-UniRule"/>
</dbReference>
<evidence type="ECO:0000256" key="5">
    <source>
        <dbReference type="ARBA" id="ARBA00022840"/>
    </source>
</evidence>
<feature type="site" description="Transition state stabilizer" evidence="9">
    <location>
        <position position="27"/>
    </location>
</feature>
<accession>A0A1U7CM18</accession>
<dbReference type="InterPro" id="IPR014729">
    <property type="entry name" value="Rossmann-like_a/b/a_fold"/>
</dbReference>
<dbReference type="Pfam" id="PF01467">
    <property type="entry name" value="CTP_transf_like"/>
    <property type="match status" value="1"/>
</dbReference>
<evidence type="ECO:0000256" key="3">
    <source>
        <dbReference type="ARBA" id="ARBA00022695"/>
    </source>
</evidence>
<dbReference type="Proteomes" id="UP000186309">
    <property type="component" value="Chromosome"/>
</dbReference>
<evidence type="ECO:0000256" key="2">
    <source>
        <dbReference type="ARBA" id="ARBA00022679"/>
    </source>
</evidence>
<dbReference type="InterPro" id="IPR004821">
    <property type="entry name" value="Cyt_trans-like"/>
</dbReference>
<feature type="binding site" evidence="9">
    <location>
        <begin position="98"/>
        <end position="100"/>
    </location>
    <ligand>
        <name>ATP</name>
        <dbReference type="ChEBI" id="CHEBI:30616"/>
    </ligand>
</feature>
<evidence type="ECO:0000256" key="4">
    <source>
        <dbReference type="ARBA" id="ARBA00022741"/>
    </source>
</evidence>
<dbReference type="CDD" id="cd02163">
    <property type="entry name" value="PPAT"/>
    <property type="match status" value="1"/>
</dbReference>
<dbReference type="EMBL" id="CP019082">
    <property type="protein sequence ID" value="APW59982.1"/>
    <property type="molecule type" value="Genomic_DNA"/>
</dbReference>
<evidence type="ECO:0000256" key="9">
    <source>
        <dbReference type="HAMAP-Rule" id="MF_00151"/>
    </source>
</evidence>
<dbReference type="RefSeq" id="WP_083712760.1">
    <property type="nucleotide sequence ID" value="NZ_CP019082.1"/>
</dbReference>
<evidence type="ECO:0000256" key="1">
    <source>
        <dbReference type="ARBA" id="ARBA00022490"/>
    </source>
</evidence>
<dbReference type="NCBIfam" id="TIGR00125">
    <property type="entry name" value="cyt_tran_rel"/>
    <property type="match status" value="1"/>
</dbReference>
<feature type="binding site" evidence="9">
    <location>
        <begin position="19"/>
        <end position="20"/>
    </location>
    <ligand>
        <name>ATP</name>
        <dbReference type="ChEBI" id="CHEBI:30616"/>
    </ligand>
</feature>
<dbReference type="NCBIfam" id="TIGR01510">
    <property type="entry name" value="coaD_prev_kdtB"/>
    <property type="match status" value="1"/>
</dbReference>
<dbReference type="KEGG" id="pbor:BSF38_01443"/>
<dbReference type="GO" id="GO:0005524">
    <property type="term" value="F:ATP binding"/>
    <property type="evidence" value="ECO:0007669"/>
    <property type="project" value="UniProtKB-KW"/>
</dbReference>
<comment type="catalytic activity">
    <reaction evidence="8 9">
        <text>(R)-4'-phosphopantetheine + ATP + H(+) = 3'-dephospho-CoA + diphosphate</text>
        <dbReference type="Rhea" id="RHEA:19801"/>
        <dbReference type="ChEBI" id="CHEBI:15378"/>
        <dbReference type="ChEBI" id="CHEBI:30616"/>
        <dbReference type="ChEBI" id="CHEBI:33019"/>
        <dbReference type="ChEBI" id="CHEBI:57328"/>
        <dbReference type="ChEBI" id="CHEBI:61723"/>
        <dbReference type="EC" id="2.7.7.3"/>
    </reaction>
</comment>
<evidence type="ECO:0000313" key="12">
    <source>
        <dbReference type="Proteomes" id="UP000186309"/>
    </source>
</evidence>
<feature type="binding site" evidence="9">
    <location>
        <position position="27"/>
    </location>
    <ligand>
        <name>ATP</name>
        <dbReference type="ChEBI" id="CHEBI:30616"/>
    </ligand>
</feature>
<feature type="binding site" evidence="9">
    <location>
        <position position="19"/>
    </location>
    <ligand>
        <name>substrate</name>
    </ligand>
</feature>
<sequence length="193" mass="21801">MPLPAHSADPFRTAVFTGTFDPITLGHLDVIRRGRLLFEHLVVGIGIHPSKTSLFSVEERIELARRVVEPFPNVSVESFEELTVQYVRRIGARVILRGLRTLTDMEYEFGMTLTNQRLDPEIETVFLMADGQYSYVSSSLIRQVARFGGPETLKPFVPEILIEPILAKLSISQTSDPFVDYDKRTAEVKVPKP</sequence>
<keyword evidence="7 9" id="KW-0173">Coenzyme A biosynthesis</keyword>
<evidence type="ECO:0000313" key="11">
    <source>
        <dbReference type="EMBL" id="APW59982.1"/>
    </source>
</evidence>
<keyword evidence="4 9" id="KW-0547">Nucleotide-binding</keyword>
<reference evidence="12" key="1">
    <citation type="submission" date="2016-12" db="EMBL/GenBank/DDBJ databases">
        <title>Comparative genomics of four Isosphaeraceae planctomycetes: a common pool of plasmids and glycoside hydrolase genes.</title>
        <authorList>
            <person name="Ivanova A."/>
        </authorList>
    </citation>
    <scope>NUCLEOTIDE SEQUENCE [LARGE SCALE GENOMIC DNA]</scope>
    <source>
        <strain evidence="12">PX4</strain>
    </source>
</reference>
<dbReference type="STRING" id="1387353.BSF38_01443"/>
<name>A0A1U7CM18_9BACT</name>
<keyword evidence="1 9" id="KW-0963">Cytoplasm</keyword>
<organism evidence="11 12">
    <name type="scientific">Paludisphaera borealis</name>
    <dbReference type="NCBI Taxonomy" id="1387353"/>
    <lineage>
        <taxon>Bacteria</taxon>
        <taxon>Pseudomonadati</taxon>
        <taxon>Planctomycetota</taxon>
        <taxon>Planctomycetia</taxon>
        <taxon>Isosphaerales</taxon>
        <taxon>Isosphaeraceae</taxon>
        <taxon>Paludisphaera</taxon>
    </lineage>
</organism>
<comment type="subcellular location">
    <subcellularLocation>
        <location evidence="9">Cytoplasm</location>
    </subcellularLocation>
</comment>
<gene>
    <name evidence="9 11" type="primary">coaD</name>
    <name evidence="11" type="ORF">BSF38_01443</name>
</gene>
<keyword evidence="3 9" id="KW-0548">Nucleotidyltransferase</keyword>
<comment type="cofactor">
    <cofactor evidence="9">
        <name>Mg(2+)</name>
        <dbReference type="ChEBI" id="CHEBI:18420"/>
    </cofactor>
</comment>